<feature type="transmembrane region" description="Helical" evidence="1">
    <location>
        <begin position="12"/>
        <end position="32"/>
    </location>
</feature>
<keyword evidence="3" id="KW-1185">Reference proteome</keyword>
<sequence>MWKSSTLNWTFAPLLEIVIATVDLSVLFTKLAKAADFKKKVKAAEATTVVAQKKDDEAIELHRWMKDQFDDLELRLGNTQVQRNHYQAKAEALLKMIDGEPANAEWSTEHFMEQLQGSAASP</sequence>
<proteinExistence type="predicted"/>
<reference evidence="2" key="1">
    <citation type="journal article" date="2021" name="bioRxiv">
        <title>Whole Genome Assembly and Annotation of Northern Wild Rice, Zizania palustris L., Supports a Whole Genome Duplication in the Zizania Genus.</title>
        <authorList>
            <person name="Haas M."/>
            <person name="Kono T."/>
            <person name="Macchietto M."/>
            <person name="Millas R."/>
            <person name="McGilp L."/>
            <person name="Shao M."/>
            <person name="Duquette J."/>
            <person name="Hirsch C.N."/>
            <person name="Kimball J."/>
        </authorList>
    </citation>
    <scope>NUCLEOTIDE SEQUENCE</scope>
    <source>
        <tissue evidence="2">Fresh leaf tissue</tissue>
    </source>
</reference>
<comment type="caution">
    <text evidence="2">The sequence shown here is derived from an EMBL/GenBank/DDBJ whole genome shotgun (WGS) entry which is preliminary data.</text>
</comment>
<reference evidence="2" key="2">
    <citation type="submission" date="2021-02" db="EMBL/GenBank/DDBJ databases">
        <authorList>
            <person name="Kimball J.A."/>
            <person name="Haas M.W."/>
            <person name="Macchietto M."/>
            <person name="Kono T."/>
            <person name="Duquette J."/>
            <person name="Shao M."/>
        </authorList>
    </citation>
    <scope>NUCLEOTIDE SEQUENCE</scope>
    <source>
        <tissue evidence="2">Fresh leaf tissue</tissue>
    </source>
</reference>
<accession>A0A8J5VI60</accession>
<organism evidence="2 3">
    <name type="scientific">Zizania palustris</name>
    <name type="common">Northern wild rice</name>
    <dbReference type="NCBI Taxonomy" id="103762"/>
    <lineage>
        <taxon>Eukaryota</taxon>
        <taxon>Viridiplantae</taxon>
        <taxon>Streptophyta</taxon>
        <taxon>Embryophyta</taxon>
        <taxon>Tracheophyta</taxon>
        <taxon>Spermatophyta</taxon>
        <taxon>Magnoliopsida</taxon>
        <taxon>Liliopsida</taxon>
        <taxon>Poales</taxon>
        <taxon>Poaceae</taxon>
        <taxon>BOP clade</taxon>
        <taxon>Oryzoideae</taxon>
        <taxon>Oryzeae</taxon>
        <taxon>Zizaniinae</taxon>
        <taxon>Zizania</taxon>
    </lineage>
</organism>
<dbReference type="Proteomes" id="UP000729402">
    <property type="component" value="Unassembled WGS sequence"/>
</dbReference>
<gene>
    <name evidence="2" type="ORF">GUJ93_ZPchr0002g25992</name>
</gene>
<protein>
    <submittedName>
        <fullName evidence="2">Uncharacterized protein</fullName>
    </submittedName>
</protein>
<evidence type="ECO:0000313" key="3">
    <source>
        <dbReference type="Proteomes" id="UP000729402"/>
    </source>
</evidence>
<evidence type="ECO:0000256" key="1">
    <source>
        <dbReference type="SAM" id="Phobius"/>
    </source>
</evidence>
<name>A0A8J5VI60_ZIZPA</name>
<dbReference type="EMBL" id="JAAALK010000287">
    <property type="protein sequence ID" value="KAG8060871.1"/>
    <property type="molecule type" value="Genomic_DNA"/>
</dbReference>
<evidence type="ECO:0000313" key="2">
    <source>
        <dbReference type="EMBL" id="KAG8060871.1"/>
    </source>
</evidence>
<keyword evidence="1" id="KW-1133">Transmembrane helix</keyword>
<dbReference type="AlphaFoldDB" id="A0A8J5VI60"/>
<keyword evidence="1" id="KW-0812">Transmembrane</keyword>
<keyword evidence="1" id="KW-0472">Membrane</keyword>